<sequence length="111" mass="12144">MRKILIILALLALSIQTSYATVSAYCQEEQAAASHVSHHEHEKPVSIASASDSASYDSDCGVCHLAHSPALHSTFSISVTSTIFHYEDARLEFLVDISPHRPEKPNWLALA</sequence>
<protein>
    <submittedName>
        <fullName evidence="2">Uncharacterized protein</fullName>
    </submittedName>
</protein>
<accession>A0A0E3ZLB0</accession>
<evidence type="ECO:0000256" key="1">
    <source>
        <dbReference type="SAM" id="SignalP"/>
    </source>
</evidence>
<reference evidence="2 3" key="1">
    <citation type="submission" date="2014-03" db="EMBL/GenBank/DDBJ databases">
        <title>Genome of Polynucleobacter strain MWH-MoK4.</title>
        <authorList>
            <person name="Hahn M.W."/>
        </authorList>
    </citation>
    <scope>NUCLEOTIDE SEQUENCE [LARGE SCALE GENOMIC DNA]</scope>
    <source>
        <strain evidence="2 3">MWH-MoK4</strain>
    </source>
</reference>
<evidence type="ECO:0000313" key="2">
    <source>
        <dbReference type="EMBL" id="AKD25275.1"/>
    </source>
</evidence>
<proteinExistence type="predicted"/>
<dbReference type="RefSeq" id="WP_052728767.1">
    <property type="nucleotide sequence ID" value="NZ_CP007501.1"/>
</dbReference>
<feature type="signal peptide" evidence="1">
    <location>
        <begin position="1"/>
        <end position="20"/>
    </location>
</feature>
<dbReference type="KEGG" id="pdq:CL55_00009420"/>
<dbReference type="PATRIC" id="fig|576611.7.peg.958"/>
<gene>
    <name evidence="2" type="ORF">CL55_00009420</name>
</gene>
<feature type="chain" id="PRO_5002416993" evidence="1">
    <location>
        <begin position="21"/>
        <end position="111"/>
    </location>
</feature>
<organism evidence="2 3">
    <name type="scientific">Polynucleobacter duraquae</name>
    <dbReference type="NCBI Taxonomy" id="1835254"/>
    <lineage>
        <taxon>Bacteria</taxon>
        <taxon>Pseudomonadati</taxon>
        <taxon>Pseudomonadota</taxon>
        <taxon>Betaproteobacteria</taxon>
        <taxon>Burkholderiales</taxon>
        <taxon>Burkholderiaceae</taxon>
        <taxon>Polynucleobacter</taxon>
    </lineage>
</organism>
<dbReference type="EMBL" id="CP007501">
    <property type="protein sequence ID" value="AKD25275.1"/>
    <property type="molecule type" value="Genomic_DNA"/>
</dbReference>
<dbReference type="AlphaFoldDB" id="A0A0E3ZLB0"/>
<keyword evidence="1" id="KW-0732">Signal</keyword>
<dbReference type="STRING" id="1835254.CL55_00009420"/>
<keyword evidence="3" id="KW-1185">Reference proteome</keyword>
<evidence type="ECO:0000313" key="3">
    <source>
        <dbReference type="Proteomes" id="UP000061135"/>
    </source>
</evidence>
<name>A0A0E3ZLB0_9BURK</name>
<dbReference type="Proteomes" id="UP000061135">
    <property type="component" value="Chromosome"/>
</dbReference>
<dbReference type="HOGENOM" id="CLU_151310_0_0_4"/>